<dbReference type="EMBL" id="SELH01000020">
    <property type="protein sequence ID" value="TWP28325.1"/>
    <property type="molecule type" value="Genomic_DNA"/>
</dbReference>
<sequence>MKKIFVLFNILFLFSCYSNKEILQPKIIFNVYDSTTKLPLEDVALYTTTQKDSILTYLKEYPIKSNKKGSIILKEESRILKGNIRATMPPMNFVFLFKKNGYKETKLEMFKIFKLSEYPNYNTTYHSDSIFLNKLTP</sequence>
<proteinExistence type="predicted"/>
<name>A0A563DDP2_9FLAO</name>
<keyword evidence="2" id="KW-1185">Reference proteome</keyword>
<gene>
    <name evidence="1" type="ORF">ETU09_06190</name>
</gene>
<dbReference type="PROSITE" id="PS51257">
    <property type="entry name" value="PROKAR_LIPOPROTEIN"/>
    <property type="match status" value="1"/>
</dbReference>
<dbReference type="Proteomes" id="UP000319499">
    <property type="component" value="Unassembled WGS sequence"/>
</dbReference>
<dbReference type="AlphaFoldDB" id="A0A563DDP2"/>
<evidence type="ECO:0008006" key="3">
    <source>
        <dbReference type="Google" id="ProtNLM"/>
    </source>
</evidence>
<accession>A0A563DDP2</accession>
<dbReference type="RefSeq" id="WP_146292605.1">
    <property type="nucleotide sequence ID" value="NZ_SELH01000020.1"/>
</dbReference>
<reference evidence="1 2" key="1">
    <citation type="submission" date="2019-02" db="EMBL/GenBank/DDBJ databases">
        <title>Apibacter muscae sp. nov.: a novel member of the house fly microbiota.</title>
        <authorList>
            <person name="Park R."/>
        </authorList>
    </citation>
    <scope>NUCLEOTIDE SEQUENCE [LARGE SCALE GENOMIC DNA]</scope>
    <source>
        <strain evidence="1 2">AL1</strain>
    </source>
</reference>
<evidence type="ECO:0000313" key="2">
    <source>
        <dbReference type="Proteomes" id="UP000319499"/>
    </source>
</evidence>
<organism evidence="1 2">
    <name type="scientific">Apibacter muscae</name>
    <dbReference type="NCBI Taxonomy" id="2509004"/>
    <lineage>
        <taxon>Bacteria</taxon>
        <taxon>Pseudomonadati</taxon>
        <taxon>Bacteroidota</taxon>
        <taxon>Flavobacteriia</taxon>
        <taxon>Flavobacteriales</taxon>
        <taxon>Weeksellaceae</taxon>
        <taxon>Apibacter</taxon>
    </lineage>
</organism>
<comment type="caution">
    <text evidence="1">The sequence shown here is derived from an EMBL/GenBank/DDBJ whole genome shotgun (WGS) entry which is preliminary data.</text>
</comment>
<protein>
    <recommendedName>
        <fullName evidence="3">Lipoprotein</fullName>
    </recommendedName>
</protein>
<evidence type="ECO:0000313" key="1">
    <source>
        <dbReference type="EMBL" id="TWP28325.1"/>
    </source>
</evidence>